<dbReference type="InterPro" id="IPR029016">
    <property type="entry name" value="GAF-like_dom_sf"/>
</dbReference>
<dbReference type="SUPFAM" id="SSF55781">
    <property type="entry name" value="GAF domain-like"/>
    <property type="match status" value="1"/>
</dbReference>
<sequence>MKTILVLADHPDTAEAVRAALNPQEYRVVHRISLEESEPLLAHGLVQLCVVDVDLTGVQALWMIERIRRRTTKCPLVVLAGARQPEWEEEAVLQGVSQVVSKPIRPRLFQAVVERLVGAKVAVEPAPSNGHTSRLTAKTSSGTDFIPLAAVRPPEAAPEVPAGPAPGRQGFEILRKFSAILTHSLDSEGLLRQFLFLLRELFGVNRAVVFLRRPVLEPAGVASADADQRLRAACWLSMPGSLVEQVELSLEAGLGGALQQWGRILRRNSPELLQDPEAQKEFELLGMQVAVPIMDRERLLGVALFDGHITGEPLSNAELELVFHLLEQVGLALRNIWLHDQLQANHQMLAEILRELNSACVVVGPNLTILHANRAARRLFRSGGRRTGEPDFSDLPAALGSKVYQVLKTGAGLPTFRYTPEDQPGTVFMVSIVPFRSQGSGGALTSALLIADDRTQAERLQKLELETAHLRLLRTMADRLVHEIGNALVPLTTHQQLLSERFEDPEFRRSLDHALATGVQRISRLLQQMRFLAAEAVVGDEPVPLAPLVQEAFQEARKHLPQCRVELEFRDPGRPVFVRGDRGALRHALTEVLLNALQSSPDQAVVHVELATQTNGSGHPALAIEIRDQGSGFTQETAQKAGEPFFTTRNVGLGLGLAVTRRIVESHRGRLEVVPAGEPAAGVVRITLPLAEVTGV</sequence>
<keyword evidence="4" id="KW-0808">Transferase</keyword>
<protein>
    <recommendedName>
        <fullName evidence="2">histidine kinase</fullName>
        <ecNumber evidence="2">2.7.13.3</ecNumber>
    </recommendedName>
</protein>
<name>A0A6M1S121_9BACT</name>
<dbReference type="EC" id="2.7.13.3" evidence="2"/>
<accession>A0A6M1S121</accession>
<proteinExistence type="predicted"/>
<evidence type="ECO:0000256" key="9">
    <source>
        <dbReference type="PROSITE-ProRule" id="PRU00169"/>
    </source>
</evidence>
<evidence type="ECO:0000256" key="5">
    <source>
        <dbReference type="ARBA" id="ARBA00022741"/>
    </source>
</evidence>
<keyword evidence="6" id="KW-0418">Kinase</keyword>
<dbReference type="PANTHER" id="PTHR43065">
    <property type="entry name" value="SENSOR HISTIDINE KINASE"/>
    <property type="match status" value="1"/>
</dbReference>
<dbReference type="GO" id="GO:0000160">
    <property type="term" value="P:phosphorelay signal transduction system"/>
    <property type="evidence" value="ECO:0007669"/>
    <property type="project" value="UniProtKB-KW"/>
</dbReference>
<dbReference type="PANTHER" id="PTHR43065:SF10">
    <property type="entry name" value="PEROXIDE STRESS-ACTIVATED HISTIDINE KINASE MAK3"/>
    <property type="match status" value="1"/>
</dbReference>
<dbReference type="SMART" id="SM00387">
    <property type="entry name" value="HATPase_c"/>
    <property type="match status" value="1"/>
</dbReference>
<dbReference type="InterPro" id="IPR001789">
    <property type="entry name" value="Sig_transdc_resp-reg_receiver"/>
</dbReference>
<dbReference type="GO" id="GO:0004673">
    <property type="term" value="F:protein histidine kinase activity"/>
    <property type="evidence" value="ECO:0007669"/>
    <property type="project" value="UniProtKB-EC"/>
</dbReference>
<keyword evidence="13" id="KW-1185">Reference proteome</keyword>
<dbReference type="CDD" id="cd00156">
    <property type="entry name" value="REC"/>
    <property type="match status" value="1"/>
</dbReference>
<evidence type="ECO:0000259" key="10">
    <source>
        <dbReference type="PROSITE" id="PS50109"/>
    </source>
</evidence>
<evidence type="ECO:0000259" key="11">
    <source>
        <dbReference type="PROSITE" id="PS50110"/>
    </source>
</evidence>
<evidence type="ECO:0000256" key="1">
    <source>
        <dbReference type="ARBA" id="ARBA00000085"/>
    </source>
</evidence>
<dbReference type="SMART" id="SM00065">
    <property type="entry name" value="GAF"/>
    <property type="match status" value="1"/>
</dbReference>
<dbReference type="InterPro" id="IPR005467">
    <property type="entry name" value="His_kinase_dom"/>
</dbReference>
<evidence type="ECO:0000256" key="7">
    <source>
        <dbReference type="ARBA" id="ARBA00022840"/>
    </source>
</evidence>
<dbReference type="Pfam" id="PF00072">
    <property type="entry name" value="Response_reg"/>
    <property type="match status" value="1"/>
</dbReference>
<evidence type="ECO:0000313" key="12">
    <source>
        <dbReference type="EMBL" id="NGO39070.1"/>
    </source>
</evidence>
<dbReference type="GO" id="GO:0005524">
    <property type="term" value="F:ATP binding"/>
    <property type="evidence" value="ECO:0007669"/>
    <property type="project" value="UniProtKB-KW"/>
</dbReference>
<keyword evidence="8" id="KW-0902">Two-component regulatory system</keyword>
<reference evidence="12 13" key="1">
    <citation type="submission" date="2020-02" db="EMBL/GenBank/DDBJ databases">
        <title>Draft genome sequence of Limisphaera ngatamarikiensis NGM72.4T, a thermophilic Verrucomicrobia grouped in subdivision 3.</title>
        <authorList>
            <person name="Carere C.R."/>
            <person name="Steen J."/>
            <person name="Hugenholtz P."/>
            <person name="Stott M.B."/>
        </authorList>
    </citation>
    <scope>NUCLEOTIDE SEQUENCE [LARGE SCALE GENOMIC DNA]</scope>
    <source>
        <strain evidence="12 13">NGM72.4</strain>
    </source>
</reference>
<dbReference type="InterPro" id="IPR003018">
    <property type="entry name" value="GAF"/>
</dbReference>
<comment type="caution">
    <text evidence="12">The sequence shown here is derived from an EMBL/GenBank/DDBJ whole genome shotgun (WGS) entry which is preliminary data.</text>
</comment>
<dbReference type="InterPro" id="IPR003594">
    <property type="entry name" value="HATPase_dom"/>
</dbReference>
<dbReference type="PRINTS" id="PR00344">
    <property type="entry name" value="BCTRLSENSOR"/>
</dbReference>
<evidence type="ECO:0000256" key="8">
    <source>
        <dbReference type="ARBA" id="ARBA00023012"/>
    </source>
</evidence>
<dbReference type="Proteomes" id="UP000477311">
    <property type="component" value="Unassembled WGS sequence"/>
</dbReference>
<evidence type="ECO:0000256" key="2">
    <source>
        <dbReference type="ARBA" id="ARBA00012438"/>
    </source>
</evidence>
<dbReference type="Gene3D" id="3.30.450.20">
    <property type="entry name" value="PAS domain"/>
    <property type="match status" value="1"/>
</dbReference>
<dbReference type="EMBL" id="JAAKYA010000043">
    <property type="protein sequence ID" value="NGO39070.1"/>
    <property type="molecule type" value="Genomic_DNA"/>
</dbReference>
<feature type="modified residue" description="4-aspartylphosphate" evidence="9">
    <location>
        <position position="52"/>
    </location>
</feature>
<dbReference type="InterPro" id="IPR011006">
    <property type="entry name" value="CheY-like_superfamily"/>
</dbReference>
<dbReference type="PROSITE" id="PS50110">
    <property type="entry name" value="RESPONSE_REGULATORY"/>
    <property type="match status" value="1"/>
</dbReference>
<dbReference type="PROSITE" id="PS50109">
    <property type="entry name" value="HIS_KIN"/>
    <property type="match status" value="1"/>
</dbReference>
<evidence type="ECO:0000256" key="6">
    <source>
        <dbReference type="ARBA" id="ARBA00022777"/>
    </source>
</evidence>
<dbReference type="InterPro" id="IPR036890">
    <property type="entry name" value="HATPase_C_sf"/>
</dbReference>
<keyword evidence="5" id="KW-0547">Nucleotide-binding</keyword>
<evidence type="ECO:0000256" key="4">
    <source>
        <dbReference type="ARBA" id="ARBA00022679"/>
    </source>
</evidence>
<dbReference type="AlphaFoldDB" id="A0A6M1S121"/>
<keyword evidence="7" id="KW-0067">ATP-binding</keyword>
<dbReference type="Gene3D" id="3.30.450.40">
    <property type="match status" value="1"/>
</dbReference>
<dbReference type="RefSeq" id="WP_165106868.1">
    <property type="nucleotide sequence ID" value="NZ_JAAKYA010000043.1"/>
</dbReference>
<comment type="catalytic activity">
    <reaction evidence="1">
        <text>ATP + protein L-histidine = ADP + protein N-phospho-L-histidine.</text>
        <dbReference type="EC" id="2.7.13.3"/>
    </reaction>
</comment>
<dbReference type="SUPFAM" id="SSF55785">
    <property type="entry name" value="PYP-like sensor domain (PAS domain)"/>
    <property type="match status" value="1"/>
</dbReference>
<dbReference type="InterPro" id="IPR035965">
    <property type="entry name" value="PAS-like_dom_sf"/>
</dbReference>
<dbReference type="Pfam" id="PF02518">
    <property type="entry name" value="HATPase_c"/>
    <property type="match status" value="1"/>
</dbReference>
<evidence type="ECO:0000313" key="13">
    <source>
        <dbReference type="Proteomes" id="UP000477311"/>
    </source>
</evidence>
<dbReference type="SUPFAM" id="SSF52172">
    <property type="entry name" value="CheY-like"/>
    <property type="match status" value="1"/>
</dbReference>
<dbReference type="Gene3D" id="3.40.50.2300">
    <property type="match status" value="1"/>
</dbReference>
<dbReference type="SMART" id="SM00448">
    <property type="entry name" value="REC"/>
    <property type="match status" value="1"/>
</dbReference>
<evidence type="ECO:0000256" key="3">
    <source>
        <dbReference type="ARBA" id="ARBA00022553"/>
    </source>
</evidence>
<dbReference type="Pfam" id="PF01590">
    <property type="entry name" value="GAF"/>
    <property type="match status" value="1"/>
</dbReference>
<feature type="domain" description="Histidine kinase" evidence="10">
    <location>
        <begin position="479"/>
        <end position="692"/>
    </location>
</feature>
<feature type="domain" description="Response regulatory" evidence="11">
    <location>
        <begin position="3"/>
        <end position="117"/>
    </location>
</feature>
<organism evidence="12 13">
    <name type="scientific">Limisphaera ngatamarikiensis</name>
    <dbReference type="NCBI Taxonomy" id="1324935"/>
    <lineage>
        <taxon>Bacteria</taxon>
        <taxon>Pseudomonadati</taxon>
        <taxon>Verrucomicrobiota</taxon>
        <taxon>Verrucomicrobiia</taxon>
        <taxon>Limisphaerales</taxon>
        <taxon>Limisphaeraceae</taxon>
        <taxon>Limisphaera</taxon>
    </lineage>
</organism>
<gene>
    <name evidence="12" type="ORF">G4L39_06620</name>
</gene>
<dbReference type="Gene3D" id="3.30.565.10">
    <property type="entry name" value="Histidine kinase-like ATPase, C-terminal domain"/>
    <property type="match status" value="1"/>
</dbReference>
<dbReference type="InterPro" id="IPR004358">
    <property type="entry name" value="Sig_transdc_His_kin-like_C"/>
</dbReference>
<dbReference type="SUPFAM" id="SSF55874">
    <property type="entry name" value="ATPase domain of HSP90 chaperone/DNA topoisomerase II/histidine kinase"/>
    <property type="match status" value="1"/>
</dbReference>
<keyword evidence="3 9" id="KW-0597">Phosphoprotein</keyword>